<organism evidence="1 2">
    <name type="scientific">Azospirillum formosense</name>
    <dbReference type="NCBI Taxonomy" id="861533"/>
    <lineage>
        <taxon>Bacteria</taxon>
        <taxon>Pseudomonadati</taxon>
        <taxon>Pseudomonadota</taxon>
        <taxon>Alphaproteobacteria</taxon>
        <taxon>Rhodospirillales</taxon>
        <taxon>Azospirillaceae</taxon>
        <taxon>Azospirillum</taxon>
    </lineage>
</organism>
<dbReference type="EMBL" id="WHOR01000018">
    <property type="protein sequence ID" value="NUB18470.1"/>
    <property type="molecule type" value="Genomic_DNA"/>
</dbReference>
<evidence type="ECO:0000313" key="2">
    <source>
        <dbReference type="Proteomes" id="UP000639419"/>
    </source>
</evidence>
<sequence length="70" mass="7349">MRHPSSARTKAPATVRRMAGHIVRLTEGNGTCTTDDLRNAGFTAGEIAAHGNAARDLAAEQLRHLDAVAA</sequence>
<dbReference type="RefSeq" id="WP_174437774.1">
    <property type="nucleotide sequence ID" value="NZ_BAABCC010000005.1"/>
</dbReference>
<comment type="caution">
    <text evidence="1">The sequence shown here is derived from an EMBL/GenBank/DDBJ whole genome shotgun (WGS) entry which is preliminary data.</text>
</comment>
<keyword evidence="2" id="KW-1185">Reference proteome</keyword>
<evidence type="ECO:0000313" key="1">
    <source>
        <dbReference type="EMBL" id="NUB18470.1"/>
    </source>
</evidence>
<accession>A0ABX2KW79</accession>
<proteinExistence type="predicted"/>
<protein>
    <recommendedName>
        <fullName evidence="3">DUF3606 domain-containing protein</fullName>
    </recommendedName>
</protein>
<evidence type="ECO:0008006" key="3">
    <source>
        <dbReference type="Google" id="ProtNLM"/>
    </source>
</evidence>
<reference evidence="1 2" key="1">
    <citation type="submission" date="2019-10" db="EMBL/GenBank/DDBJ databases">
        <title>Genome sequence of Azospirillum formosense CC-Nfb-7.</title>
        <authorList>
            <person name="Ambrosini A."/>
            <person name="Sant'Anna F.H."/>
            <person name="Cassan F.D."/>
            <person name="Souza E.M."/>
            <person name="Passaglia L.M.P."/>
        </authorList>
    </citation>
    <scope>NUCLEOTIDE SEQUENCE [LARGE SCALE GENOMIC DNA]</scope>
    <source>
        <strain evidence="1 2">CC-NFb-7</strain>
    </source>
</reference>
<name>A0ABX2KW79_9PROT</name>
<dbReference type="Proteomes" id="UP000639419">
    <property type="component" value="Unassembled WGS sequence"/>
</dbReference>
<gene>
    <name evidence="1" type="ORF">GBZ26_04430</name>
</gene>